<dbReference type="AlphaFoldDB" id="A0A918VXV1"/>
<dbReference type="PANTHER" id="PTHR43686:SF1">
    <property type="entry name" value="AMINOTRAN_5 DOMAIN-CONTAINING PROTEIN"/>
    <property type="match status" value="1"/>
</dbReference>
<evidence type="ECO:0000256" key="1">
    <source>
        <dbReference type="ARBA" id="ARBA00022898"/>
    </source>
</evidence>
<dbReference type="InterPro" id="IPR001995">
    <property type="entry name" value="Peptidase_A2_cat"/>
</dbReference>
<keyword evidence="1" id="KW-0663">Pyridoxal phosphate</keyword>
<dbReference type="InterPro" id="IPR000192">
    <property type="entry name" value="Aminotrans_V_dom"/>
</dbReference>
<protein>
    <submittedName>
        <fullName evidence="3">Aminotransferase class V</fullName>
    </submittedName>
</protein>
<dbReference type="GO" id="GO:0008483">
    <property type="term" value="F:transaminase activity"/>
    <property type="evidence" value="ECO:0007669"/>
    <property type="project" value="UniProtKB-KW"/>
</dbReference>
<dbReference type="InterPro" id="IPR015424">
    <property type="entry name" value="PyrdxlP-dep_Trfase"/>
</dbReference>
<evidence type="ECO:0000259" key="2">
    <source>
        <dbReference type="PROSITE" id="PS50175"/>
    </source>
</evidence>
<dbReference type="Gene3D" id="3.40.640.10">
    <property type="entry name" value="Type I PLP-dependent aspartate aminotransferase-like (Major domain)"/>
    <property type="match status" value="1"/>
</dbReference>
<reference evidence="3" key="1">
    <citation type="journal article" date="2014" name="Int. J. Syst. Evol. Microbiol.">
        <title>Complete genome sequence of Corynebacterium casei LMG S-19264T (=DSM 44701T), isolated from a smear-ripened cheese.</title>
        <authorList>
            <consortium name="US DOE Joint Genome Institute (JGI-PGF)"/>
            <person name="Walter F."/>
            <person name="Albersmeier A."/>
            <person name="Kalinowski J."/>
            <person name="Ruckert C."/>
        </authorList>
    </citation>
    <scope>NUCLEOTIDE SEQUENCE</scope>
    <source>
        <strain evidence="3">KCTC 32437</strain>
    </source>
</reference>
<keyword evidence="3" id="KW-0032">Aminotransferase</keyword>
<dbReference type="Proteomes" id="UP000646579">
    <property type="component" value="Unassembled WGS sequence"/>
</dbReference>
<reference evidence="3" key="2">
    <citation type="submission" date="2020-09" db="EMBL/GenBank/DDBJ databases">
        <authorList>
            <person name="Sun Q."/>
            <person name="Kim S."/>
        </authorList>
    </citation>
    <scope>NUCLEOTIDE SEQUENCE</scope>
    <source>
        <strain evidence="3">KCTC 32437</strain>
    </source>
</reference>
<feature type="domain" description="Peptidase A2" evidence="2">
    <location>
        <begin position="118"/>
        <end position="131"/>
    </location>
</feature>
<name>A0A918VXV1_9HYPH</name>
<evidence type="ECO:0000313" key="3">
    <source>
        <dbReference type="EMBL" id="GHA35499.1"/>
    </source>
</evidence>
<dbReference type="EMBL" id="BMZE01000004">
    <property type="protein sequence ID" value="GHA35499.1"/>
    <property type="molecule type" value="Genomic_DNA"/>
</dbReference>
<evidence type="ECO:0000313" key="4">
    <source>
        <dbReference type="Proteomes" id="UP000646579"/>
    </source>
</evidence>
<dbReference type="RefSeq" id="WP_189427020.1">
    <property type="nucleotide sequence ID" value="NZ_BMZE01000004.1"/>
</dbReference>
<proteinExistence type="predicted"/>
<dbReference type="InterPro" id="IPR015422">
    <property type="entry name" value="PyrdxlP-dep_Trfase_small"/>
</dbReference>
<dbReference type="GO" id="GO:0006508">
    <property type="term" value="P:proteolysis"/>
    <property type="evidence" value="ECO:0007669"/>
    <property type="project" value="InterPro"/>
</dbReference>
<keyword evidence="3" id="KW-0808">Transferase</keyword>
<dbReference type="GO" id="GO:0004190">
    <property type="term" value="F:aspartic-type endopeptidase activity"/>
    <property type="evidence" value="ECO:0007669"/>
    <property type="project" value="InterPro"/>
</dbReference>
<dbReference type="PANTHER" id="PTHR43686">
    <property type="entry name" value="SULFURTRANSFERASE-RELATED"/>
    <property type="match status" value="1"/>
</dbReference>
<dbReference type="Pfam" id="PF00266">
    <property type="entry name" value="Aminotran_5"/>
    <property type="match status" value="1"/>
</dbReference>
<accession>A0A918VXV1</accession>
<comment type="caution">
    <text evidence="3">The sequence shown here is derived from an EMBL/GenBank/DDBJ whole genome shotgun (WGS) entry which is preliminary data.</text>
</comment>
<dbReference type="PROSITE" id="PS50175">
    <property type="entry name" value="ASP_PROT_RETROV"/>
    <property type="match status" value="1"/>
</dbReference>
<dbReference type="Gene3D" id="3.90.1150.10">
    <property type="entry name" value="Aspartate Aminotransferase, domain 1"/>
    <property type="match status" value="1"/>
</dbReference>
<keyword evidence="4" id="KW-1185">Reference proteome</keyword>
<organism evidence="3 4">
    <name type="scientific">Devosia pacifica</name>
    <dbReference type="NCBI Taxonomy" id="1335967"/>
    <lineage>
        <taxon>Bacteria</taxon>
        <taxon>Pseudomonadati</taxon>
        <taxon>Pseudomonadota</taxon>
        <taxon>Alphaproteobacteria</taxon>
        <taxon>Hyphomicrobiales</taxon>
        <taxon>Devosiaceae</taxon>
        <taxon>Devosia</taxon>
    </lineage>
</organism>
<dbReference type="SUPFAM" id="SSF53383">
    <property type="entry name" value="PLP-dependent transferases"/>
    <property type="match status" value="1"/>
</dbReference>
<gene>
    <name evidence="3" type="ORF">GCM10007989_34320</name>
</gene>
<sequence>MAKLRDALDFDLEGDVFSSIANGLIGKGITVPGPFGPHTMIYADFVASGRALQQVEQFVTESVLPWYSNTHTEGSHCGAVMSNLRRQARALIADEIGAGPEHAVIFAGSGATAGLNKIVALLDAGADTTVLIGPYEHHSNILPWRESGAHVVEVPEAAEGGPDLDCLEQTLATLHGRRVIGAFSAASNTTGILTDTVAVTRLLKAHGALAVWDYACAGPYVPIDMGAGDDAKDAIVVSPHKFVGGPGASGLLAIRRDCIVRDTPTTPGGGTVRFVSPWGELYNEDPVAREESGTPNVIGDIRAALAFAVKAHAGAERIAERNAELTKMAFDAWQNTKGLGLLGHPDADRLPIFSFTVTTPEGETVHPQLVTRLLSDLYGIQARGGCSCAGPYGHRLLDIDQPQSEQMLTAILDGREIDKPGWTRINLSWTMSDADVAQILEAVKTLPEESARHAHLYTVDPATARAVYRN</sequence>
<dbReference type="InterPro" id="IPR015421">
    <property type="entry name" value="PyrdxlP-dep_Trfase_major"/>
</dbReference>